<reference key="1">
    <citation type="submission" date="2010-11" db="EMBL/GenBank/DDBJ databases">
        <title>Complete sequence of chromosome of Caldicellulosiruptor kristjanssonii 177R1B.</title>
        <authorList>
            <consortium name="US DOE Joint Genome Institute"/>
            <person name="Lucas S."/>
            <person name="Copeland A."/>
            <person name="Lapidus A."/>
            <person name="Cheng J.-F."/>
            <person name="Bruce D."/>
            <person name="Goodwin L."/>
            <person name="Pitluck S."/>
            <person name="Davenport K."/>
            <person name="Detter J.C."/>
            <person name="Han C."/>
            <person name="Tapia R."/>
            <person name="Land M."/>
            <person name="Hauser L."/>
            <person name="Jeffries C."/>
            <person name="Kyrpides N."/>
            <person name="Ivanova N."/>
            <person name="Mikhailova N."/>
            <person name="Blumer-Schuette S.E."/>
            <person name="Kelly R.M."/>
            <person name="Woyke T."/>
        </authorList>
    </citation>
    <scope>NUCLEOTIDE SEQUENCE</scope>
    <source>
        <strain>177R1B</strain>
    </source>
</reference>
<comment type="catalytic activity">
    <reaction evidence="5">
        <text>O-phospho-L-tyrosyl-[protein] + H2O = L-tyrosyl-[protein] + phosphate</text>
        <dbReference type="Rhea" id="RHEA:10684"/>
        <dbReference type="Rhea" id="RHEA-COMP:10136"/>
        <dbReference type="Rhea" id="RHEA-COMP:20101"/>
        <dbReference type="ChEBI" id="CHEBI:15377"/>
        <dbReference type="ChEBI" id="CHEBI:43474"/>
        <dbReference type="ChEBI" id="CHEBI:46858"/>
        <dbReference type="ChEBI" id="CHEBI:61978"/>
        <dbReference type="EC" id="3.1.3.48"/>
    </reaction>
</comment>
<dbReference type="Proteomes" id="UP000009256">
    <property type="component" value="Chromosome"/>
</dbReference>
<dbReference type="Pfam" id="PF19567">
    <property type="entry name" value="CpsB_CapC"/>
    <property type="match status" value="1"/>
</dbReference>
<keyword evidence="7" id="KW-1185">Reference proteome</keyword>
<evidence type="ECO:0000256" key="1">
    <source>
        <dbReference type="ARBA" id="ARBA00005750"/>
    </source>
</evidence>
<dbReference type="STRING" id="632335.Calkr_2288"/>
<dbReference type="GO" id="GO:0030145">
    <property type="term" value="F:manganese ion binding"/>
    <property type="evidence" value="ECO:0007669"/>
    <property type="project" value="InterPro"/>
</dbReference>
<proteinExistence type="inferred from homology"/>
<evidence type="ECO:0000313" key="7">
    <source>
        <dbReference type="Proteomes" id="UP000009256"/>
    </source>
</evidence>
<evidence type="ECO:0000256" key="4">
    <source>
        <dbReference type="ARBA" id="ARBA00022912"/>
    </source>
</evidence>
<reference evidence="6 7" key="2">
    <citation type="journal article" date="2011" name="J. Bacteriol.">
        <title>Complete genome sequences for the anaerobic, extremely thermophilic plant biomass-degrading bacteria Caldicellulosiruptor hydrothermalis, Caldicellulosiruptor kristjanssonii, Caldicellulosiruptor kronotskyensis, Caldicellulosiruptor owensenis, and Caldicellulosiruptor lactoaceticus.</title>
        <authorList>
            <person name="Blumer-Schuette S.E."/>
            <person name="Ozdemir I."/>
            <person name="Mistry D."/>
            <person name="Lucas S."/>
            <person name="Lapidus A."/>
            <person name="Cheng J.F."/>
            <person name="Goodwin L.A."/>
            <person name="Pitluck S."/>
            <person name="Land M.L."/>
            <person name="Hauser L.J."/>
            <person name="Woyke T."/>
            <person name="Mikhailova N."/>
            <person name="Pati A."/>
            <person name="Kyrpides N.C."/>
            <person name="Ivanova N."/>
            <person name="Detter J.C."/>
            <person name="Walston-Davenport K."/>
            <person name="Han S."/>
            <person name="Adams M.W."/>
            <person name="Kelly R.M."/>
        </authorList>
    </citation>
    <scope>NUCLEOTIDE SEQUENCE [LARGE SCALE GENOMIC DNA]</scope>
    <source>
        <strain evidence="7">ATCC 700853 / DSM 12137 / I77R1B</strain>
    </source>
</reference>
<dbReference type="eggNOG" id="COG4464">
    <property type="taxonomic scope" value="Bacteria"/>
</dbReference>
<evidence type="ECO:0000313" key="6">
    <source>
        <dbReference type="EMBL" id="ADQ41742.1"/>
    </source>
</evidence>
<dbReference type="GO" id="GO:0004725">
    <property type="term" value="F:protein tyrosine phosphatase activity"/>
    <property type="evidence" value="ECO:0007669"/>
    <property type="project" value="UniProtKB-EC"/>
</dbReference>
<dbReference type="PANTHER" id="PTHR39181">
    <property type="entry name" value="TYROSINE-PROTEIN PHOSPHATASE YWQE"/>
    <property type="match status" value="1"/>
</dbReference>
<name>E4S6V9_CALA7</name>
<dbReference type="PIRSF" id="PIRSF016557">
    <property type="entry name" value="Caps_synth_CpsB"/>
    <property type="match status" value="1"/>
</dbReference>
<accession>E4S6V9</accession>
<dbReference type="AlphaFoldDB" id="E4S6V9"/>
<dbReference type="PANTHER" id="PTHR39181:SF1">
    <property type="entry name" value="TYROSINE-PROTEIN PHOSPHATASE YWQE"/>
    <property type="match status" value="1"/>
</dbReference>
<evidence type="ECO:0000256" key="2">
    <source>
        <dbReference type="ARBA" id="ARBA00013064"/>
    </source>
</evidence>
<dbReference type="InterPro" id="IPR016195">
    <property type="entry name" value="Pol/histidinol_Pase-like"/>
</dbReference>
<dbReference type="EMBL" id="CP002326">
    <property type="protein sequence ID" value="ADQ41742.1"/>
    <property type="molecule type" value="Genomic_DNA"/>
</dbReference>
<dbReference type="RefSeq" id="WP_013433462.1">
    <property type="nucleotide sequence ID" value="NC_014721.1"/>
</dbReference>
<comment type="similarity">
    <text evidence="1">Belongs to the metallo-dependent hydrolases superfamily. CpsB/CapC family.</text>
</comment>
<sequence length="247" mass="28645">MIDIHCHLMVGVDDGAKDIDEAKEMIRLAKEEGIKEIIVTPHYTLELKRVYETKFEELQKLACREGIILHKGCEYKLQDAVVQKGELITLADSEFVLVEVTQTFLTEYVLNQIYDLKLCGYEIIIAHPERSFKGKDIEKLKKLGEMNVYFQLTAGSFLGMFGKQAQKLSQELLEIGLCHFVASDAHNSKSRSFCFKETRKYLKTIYTEEGNIDLLFENNPKAVFSKNEKVVTKHFKKRNFFERLFKK</sequence>
<dbReference type="KEGG" id="cki:Calkr_2288"/>
<organism evidence="6 7">
    <name type="scientific">Caldicellulosiruptor acetigenus (strain ATCC 700853 / DSM 12137 / I77R1B)</name>
    <name type="common">Caldicellulosiruptor kristjanssonii</name>
    <dbReference type="NCBI Taxonomy" id="632335"/>
    <lineage>
        <taxon>Bacteria</taxon>
        <taxon>Bacillati</taxon>
        <taxon>Bacillota</taxon>
        <taxon>Bacillota incertae sedis</taxon>
        <taxon>Caldicellulosiruptorales</taxon>
        <taxon>Caldicellulosiruptoraceae</taxon>
        <taxon>Caldicellulosiruptor</taxon>
    </lineage>
</organism>
<dbReference type="InterPro" id="IPR016667">
    <property type="entry name" value="Caps_polysacc_synth_CpsB/CapC"/>
</dbReference>
<dbReference type="HOGENOM" id="CLU_085966_1_0_9"/>
<keyword evidence="4" id="KW-0904">Protein phosphatase</keyword>
<dbReference type="EC" id="3.1.3.48" evidence="2"/>
<dbReference type="OrthoDB" id="9788539at2"/>
<dbReference type="Gene3D" id="3.20.20.140">
    <property type="entry name" value="Metal-dependent hydrolases"/>
    <property type="match status" value="1"/>
</dbReference>
<protein>
    <recommendedName>
        <fullName evidence="2">protein-tyrosine-phosphatase</fullName>
        <ecNumber evidence="2">3.1.3.48</ecNumber>
    </recommendedName>
</protein>
<evidence type="ECO:0000256" key="5">
    <source>
        <dbReference type="ARBA" id="ARBA00051722"/>
    </source>
</evidence>
<gene>
    <name evidence="6" type="ordered locus">Calkr_2288</name>
</gene>
<evidence type="ECO:0000256" key="3">
    <source>
        <dbReference type="ARBA" id="ARBA00022801"/>
    </source>
</evidence>
<keyword evidence="3 6" id="KW-0378">Hydrolase</keyword>
<dbReference type="SUPFAM" id="SSF89550">
    <property type="entry name" value="PHP domain-like"/>
    <property type="match status" value="1"/>
</dbReference>